<dbReference type="Proteomes" id="UP000037904">
    <property type="component" value="Unassembled WGS sequence"/>
</dbReference>
<gene>
    <name evidence="1" type="ORF">FLAG1_02055</name>
</gene>
<comment type="caution">
    <text evidence="1">The sequence shown here is derived from an EMBL/GenBank/DDBJ whole genome shotgun (WGS) entry which is preliminary data.</text>
</comment>
<name>A0A0M9F3K7_FUSLA</name>
<reference evidence="1 2" key="1">
    <citation type="submission" date="2015-04" db="EMBL/GenBank/DDBJ databases">
        <title>The draft genome sequence of Fusarium langsethiae, a T-2/HT-2 mycotoxin producer.</title>
        <authorList>
            <person name="Lysoe E."/>
            <person name="Divon H.H."/>
            <person name="Terzi V."/>
            <person name="Orru L."/>
            <person name="Lamontanara A."/>
            <person name="Kolseth A.-K."/>
            <person name="Frandsen R.J."/>
            <person name="Nielsen K."/>
            <person name="Thrane U."/>
        </authorList>
    </citation>
    <scope>NUCLEOTIDE SEQUENCE [LARGE SCALE GENOMIC DNA]</scope>
    <source>
        <strain evidence="1 2">Fl201059</strain>
    </source>
</reference>
<organism evidence="1 2">
    <name type="scientific">Fusarium langsethiae</name>
    <dbReference type="NCBI Taxonomy" id="179993"/>
    <lineage>
        <taxon>Eukaryota</taxon>
        <taxon>Fungi</taxon>
        <taxon>Dikarya</taxon>
        <taxon>Ascomycota</taxon>
        <taxon>Pezizomycotina</taxon>
        <taxon>Sordariomycetes</taxon>
        <taxon>Hypocreomycetidae</taxon>
        <taxon>Hypocreales</taxon>
        <taxon>Nectriaceae</taxon>
        <taxon>Fusarium</taxon>
    </lineage>
</organism>
<dbReference type="EMBL" id="JXCE01000018">
    <property type="protein sequence ID" value="KPA45076.1"/>
    <property type="molecule type" value="Genomic_DNA"/>
</dbReference>
<evidence type="ECO:0000313" key="2">
    <source>
        <dbReference type="Proteomes" id="UP000037904"/>
    </source>
</evidence>
<accession>A0A0M9F3K7</accession>
<sequence>MLRQIIQLYDEVGRKNHRAGRNSMSIGDGIRCQGWARWSVRVVPGSGVLRGGRRDNCMLLKGKVAPTPTKMTWRMGYEI</sequence>
<dbReference type="AlphaFoldDB" id="A0A0M9F3K7"/>
<protein>
    <submittedName>
        <fullName evidence="1">Uncharacterized protein</fullName>
    </submittedName>
</protein>
<evidence type="ECO:0000313" key="1">
    <source>
        <dbReference type="EMBL" id="KPA45076.1"/>
    </source>
</evidence>
<proteinExistence type="predicted"/>
<keyword evidence="2" id="KW-1185">Reference proteome</keyword>